<feature type="domain" description="PKD/Chitinase" evidence="3">
    <location>
        <begin position="1276"/>
        <end position="1343"/>
    </location>
</feature>
<feature type="chain" id="PRO_5043206049" evidence="2">
    <location>
        <begin position="20"/>
        <end position="2069"/>
    </location>
</feature>
<dbReference type="OrthoDB" id="9805017at2"/>
<gene>
    <name evidence="4" type="ORF">GJU42_06595</name>
    <name evidence="5" type="ORF">SAMN06265349_10822</name>
</gene>
<evidence type="ECO:0000256" key="1">
    <source>
        <dbReference type="ARBA" id="ARBA00022729"/>
    </source>
</evidence>
<evidence type="ECO:0000313" key="6">
    <source>
        <dbReference type="Proteomes" id="UP000317289"/>
    </source>
</evidence>
<reference evidence="4 7" key="2">
    <citation type="submission" date="2019-11" db="EMBL/GenBank/DDBJ databases">
        <title>Flavobacterium resistens genome.</title>
        <authorList>
            <person name="Wilson V.M."/>
            <person name="Newman J.D."/>
        </authorList>
    </citation>
    <scope>NUCLEOTIDE SEQUENCE [LARGE SCALE GENOMIC DNA]</scope>
    <source>
        <strain evidence="4 7">DSM 19382</strain>
    </source>
</reference>
<feature type="domain" description="PKD/Chitinase" evidence="3">
    <location>
        <begin position="1122"/>
        <end position="1191"/>
    </location>
</feature>
<name>A0A521FB22_9FLAO</name>
<sequence length="2069" mass="207554">MKKKLLLFIMLLCSFFVEQKINAQVSAGDIAFIGYQTGAPAQDGFTFITLKAIPAGTTIYFTDRGWNRTTSTWVTGSTEMHLQWNVPGTVPAGTIVSVIETTTADVLTVTGTTGLGLVSGFTGFNLSGGDQMLAYISAAGVQPVSPNAPTFIAGVHADYNSSDYDPVTTWNTDNTSGGNSSALPMGLTNGVNCISLYPGVTEMANAKYTGTLTGTSADLLASINNQANWSKSNTADLGILPSNFSVPNVSTAVVATVSSAAASNIKSVSATLGGSVSADGGDSSVVRGIVWSTSANPVVTTNTTVPIGSGTGTFSATITGLPAATTIHFRAYATNSAGTSYGNDLTFTTGAALTAPTPSKTDVSCNGGTTGSASVAPTGGTTPYTYSWSPSGGSGATASNLAAGTYTVTVTDGESTQITRNVTINQPNILSGTVSKTSVSCNGDTNGSATVAPSGGTTPYTYLWSNGVITATASNLVAGTYSVTITDANSCTKTINNILIDQPPVLSGTASTTSVSCFGGGNGTATVTASGGTPGYTYAWSPSGGTAATATGLSAGTYSVTITDANSCSTTVSNIVVGSPTNALIASAGAQTNILCNGSASGSATVNVTGGTGAYTYSWSPSGGTAATATGLTAGTYTVTVTDANSCQATQSFTISEPTALIATPVAQTNVGCYGDATGSATVSATGGTGAYTYSWAPSGGTAATAAGLTAGTYVVTVTDANLCQSTQAFTISQPAAALSATTAAIGVSCYGGSNGSASVTVSGGTPGYTYLWAPLGGTTSSVNGRPAGNYTCTITDANGCTLIKNLTINTPAALSPTITKTDVSCNGGANGTATVAVTGGTGAYTYSWSPTGGTAATASGLVAGTYTVTIADANICQVVQSVTINQPALLTATQSQTNVLCNGGATGTGTVNVSGGSGSYTYLWSPSGGTAATATGLTVGNYSCLVTDANGCSVTKNFTIVQPSVLSATTSQINATCSTGGQASVSVSGGTTPYTYLWSPSGATTAIVTGLTAGNHSVLITDANGCTLTKNFVITSTNTLVATTSKSDVLCNGAATGFAYVVPSGAPGPYTYVWSPSGGNTDTATNLTAGNYSVTITSSNGCSIVKNFTITQPSALVVTPNPQTNVSCNGGTNGSASVTVTGGTGAYTYSWAPSGGTAATASGLSAGTYTVTVKDANLCTKTQSFTITEPAALVATTTQVNVSCNSGSNGSATVNATGGTGVYTYLWSPSGGTAATATGLLAGTYTVTVKDANLCQTTASVTITQPIALAATTSKTNVTCNGSNDGKATVNVTGGTGAYTYSWSPSGGTAATASGLAPGTYVVTVKDANLCQTTASVTITEPTLLTSTVTSTNVSCNGANNGSATVTTIGGTGTYTYLWSPSGGTAATATGLAPGNYSIKVTDANLCETLTTVIIAEPIALVATASQTNVSCNGGSNGSATVNVTGGTAPYTYAWSPSGGTTPTALGLTAGVYAVTITDANACQTTINVTITEPVLLSATTSKTDVSCNGANDGTATVTATGGTGAYTYSWAPSGGTAATATGLSPNTYTVTITDANGCFITKTINIITTPDVTAPVPNVASLPEITNYCSVLTSEIAIPTATDNCTGVINGTTTDPLTYNAVGTYVITWKYTDASGNSTTQTQTVKVLASPISVVALSNAEFTYDGNPHSLQVANLPVGASVVYSANNISTNAGTYAVTATITPSASSPNCSPIVLTANLVIKKALQQITFSAIPAKTLGANNNFNLVATSSAGLPITFTSTYSSALPPATVSATGAVNMLRSGQILITAQQAGNSNYLPATDVSQLLVILNNNIDVKSITIGSKVFVNPGKTINYLLPCGDNNPTVSIVNESNATITPSVNFTLQTPKPGIYTQNATITSEDGSTSATYSITVEKPFGFYDIVHQKFNNVLLVNNNPQTNGGYEFVSYQWFKNGQLVGTGQYYSAGNETSSTLDANADYMVKMTTKDGKVLQTCSTKIKLTNSLQAKLYPNPVEVGKMLTVEADFPKEELDKMQISLYSVTGKLIKTVKSSTVVTEIQLPETTESNMYLVVLETPNAKKSFKVIVK</sequence>
<dbReference type="RefSeq" id="WP_142452448.1">
    <property type="nucleotide sequence ID" value="NZ_FXTA01000008.1"/>
</dbReference>
<dbReference type="Pfam" id="PF13573">
    <property type="entry name" value="SprB"/>
    <property type="match status" value="16"/>
</dbReference>
<dbReference type="SMART" id="SM00089">
    <property type="entry name" value="PKD"/>
    <property type="match status" value="9"/>
</dbReference>
<feature type="domain" description="PKD/Chitinase" evidence="3">
    <location>
        <begin position="1425"/>
        <end position="1495"/>
    </location>
</feature>
<protein>
    <submittedName>
        <fullName evidence="5">Por secretion system C-terminal sorting domain-containing protein</fullName>
    </submittedName>
    <submittedName>
        <fullName evidence="4">T9SS type A sorting domain-containing protein</fullName>
    </submittedName>
</protein>
<feature type="signal peptide" evidence="2">
    <location>
        <begin position="1"/>
        <end position="19"/>
    </location>
</feature>
<feature type="domain" description="PKD/Chitinase" evidence="3">
    <location>
        <begin position="588"/>
        <end position="658"/>
    </location>
</feature>
<proteinExistence type="predicted"/>
<reference evidence="5 6" key="1">
    <citation type="submission" date="2017-05" db="EMBL/GenBank/DDBJ databases">
        <authorList>
            <person name="Varghese N."/>
            <person name="Submissions S."/>
        </authorList>
    </citation>
    <scope>NUCLEOTIDE SEQUENCE [LARGE SCALE GENOMIC DNA]</scope>
    <source>
        <strain evidence="5 6">DSM 19382</strain>
    </source>
</reference>
<dbReference type="InterPro" id="IPR025667">
    <property type="entry name" value="SprB_repeat"/>
</dbReference>
<dbReference type="EMBL" id="FXTA01000008">
    <property type="protein sequence ID" value="SMO93388.1"/>
    <property type="molecule type" value="Genomic_DNA"/>
</dbReference>
<dbReference type="Gene3D" id="2.40.10.10">
    <property type="entry name" value="Trypsin-like serine proteases"/>
    <property type="match status" value="4"/>
</dbReference>
<dbReference type="Proteomes" id="UP000317289">
    <property type="component" value="Unassembled WGS sequence"/>
</dbReference>
<dbReference type="InterPro" id="IPR026444">
    <property type="entry name" value="Secre_tail"/>
</dbReference>
<dbReference type="Gene3D" id="2.60.40.740">
    <property type="match status" value="9"/>
</dbReference>
<evidence type="ECO:0000313" key="4">
    <source>
        <dbReference type="EMBL" id="MRX67628.1"/>
    </source>
</evidence>
<accession>A0A521FB22</accession>
<keyword evidence="7" id="KW-1185">Reference proteome</keyword>
<feature type="domain" description="PKD/Chitinase" evidence="3">
    <location>
        <begin position="1198"/>
        <end position="1267"/>
    </location>
</feature>
<feature type="domain" description="PKD/Chitinase" evidence="3">
    <location>
        <begin position="510"/>
        <end position="579"/>
    </location>
</feature>
<evidence type="ECO:0000259" key="3">
    <source>
        <dbReference type="SMART" id="SM00089"/>
    </source>
</evidence>
<feature type="domain" description="PKD/Chitinase" evidence="3">
    <location>
        <begin position="1808"/>
        <end position="1899"/>
    </location>
</feature>
<dbReference type="EMBL" id="WKKG01000003">
    <property type="protein sequence ID" value="MRX67628.1"/>
    <property type="molecule type" value="Genomic_DNA"/>
</dbReference>
<dbReference type="InterPro" id="IPR043504">
    <property type="entry name" value="Peptidase_S1_PA_chymotrypsin"/>
</dbReference>
<feature type="domain" description="PKD/Chitinase" evidence="3">
    <location>
        <begin position="1504"/>
        <end position="1573"/>
    </location>
</feature>
<dbReference type="Gene3D" id="2.60.40.10">
    <property type="entry name" value="Immunoglobulins"/>
    <property type="match status" value="1"/>
</dbReference>
<organism evidence="5 6">
    <name type="scientific">Flavobacterium resistens</name>
    <dbReference type="NCBI Taxonomy" id="443612"/>
    <lineage>
        <taxon>Bacteria</taxon>
        <taxon>Pseudomonadati</taxon>
        <taxon>Bacteroidota</taxon>
        <taxon>Flavobacteriia</taxon>
        <taxon>Flavobacteriales</taxon>
        <taxon>Flavobacteriaceae</taxon>
        <taxon>Flavobacterium</taxon>
    </lineage>
</organism>
<dbReference type="Proteomes" id="UP000468990">
    <property type="component" value="Unassembled WGS sequence"/>
</dbReference>
<dbReference type="InterPro" id="IPR022409">
    <property type="entry name" value="PKD/Chitinase_dom"/>
</dbReference>
<dbReference type="InterPro" id="IPR013783">
    <property type="entry name" value="Ig-like_fold"/>
</dbReference>
<evidence type="ECO:0000256" key="2">
    <source>
        <dbReference type="SAM" id="SignalP"/>
    </source>
</evidence>
<evidence type="ECO:0000313" key="7">
    <source>
        <dbReference type="Proteomes" id="UP000468990"/>
    </source>
</evidence>
<feature type="domain" description="PKD/Chitinase" evidence="3">
    <location>
        <begin position="971"/>
        <end position="1038"/>
    </location>
</feature>
<dbReference type="NCBIfam" id="TIGR04183">
    <property type="entry name" value="Por_Secre_tail"/>
    <property type="match status" value="1"/>
</dbReference>
<evidence type="ECO:0000313" key="5">
    <source>
        <dbReference type="EMBL" id="SMO93388.1"/>
    </source>
</evidence>
<keyword evidence="1 2" id="KW-0732">Signal</keyword>